<accession>X0ZVV8</accession>
<dbReference type="EMBL" id="BART01001854">
    <property type="protein sequence ID" value="GAG73624.1"/>
    <property type="molecule type" value="Genomic_DNA"/>
</dbReference>
<organism evidence="1">
    <name type="scientific">marine sediment metagenome</name>
    <dbReference type="NCBI Taxonomy" id="412755"/>
    <lineage>
        <taxon>unclassified sequences</taxon>
        <taxon>metagenomes</taxon>
        <taxon>ecological metagenomes</taxon>
    </lineage>
</organism>
<reference evidence="1" key="1">
    <citation type="journal article" date="2014" name="Front. Microbiol.">
        <title>High frequency of phylogenetically diverse reductive dehalogenase-homologous genes in deep subseafloor sedimentary metagenomes.</title>
        <authorList>
            <person name="Kawai M."/>
            <person name="Futagami T."/>
            <person name="Toyoda A."/>
            <person name="Takaki Y."/>
            <person name="Nishi S."/>
            <person name="Hori S."/>
            <person name="Arai W."/>
            <person name="Tsubouchi T."/>
            <person name="Morono Y."/>
            <person name="Uchiyama I."/>
            <person name="Ito T."/>
            <person name="Fujiyama A."/>
            <person name="Inagaki F."/>
            <person name="Takami H."/>
        </authorList>
    </citation>
    <scope>NUCLEOTIDE SEQUENCE</scope>
    <source>
        <strain evidence="1">Expedition CK06-06</strain>
    </source>
</reference>
<feature type="non-terminal residue" evidence="1">
    <location>
        <position position="87"/>
    </location>
</feature>
<protein>
    <submittedName>
        <fullName evidence="1">Uncharacterized protein</fullName>
    </submittedName>
</protein>
<sequence>MEINKFWEKKEKEIQGKIIYKYLAQYLSGYRNFFRPLWGIFFFTKQAIYFQTFPKKNWLSSIWQTETEDLGESSLNFCIPWDEITKI</sequence>
<comment type="caution">
    <text evidence="1">The sequence shown here is derived from an EMBL/GenBank/DDBJ whole genome shotgun (WGS) entry which is preliminary data.</text>
</comment>
<gene>
    <name evidence="1" type="ORF">S01H4_06140</name>
</gene>
<evidence type="ECO:0000313" key="1">
    <source>
        <dbReference type="EMBL" id="GAG73624.1"/>
    </source>
</evidence>
<dbReference type="AlphaFoldDB" id="X0ZVV8"/>
<proteinExistence type="predicted"/>
<name>X0ZVV8_9ZZZZ</name>